<gene>
    <name evidence="8" type="ORF">LMJ30_07585</name>
</gene>
<evidence type="ECO:0000256" key="7">
    <source>
        <dbReference type="SAM" id="SignalP"/>
    </source>
</evidence>
<reference evidence="8 9" key="1">
    <citation type="submission" date="2021-11" db="EMBL/GenBank/DDBJ databases">
        <authorList>
            <person name="Huq M.A."/>
        </authorList>
    </citation>
    <scope>NUCLEOTIDE SEQUENCE [LARGE SCALE GENOMIC DNA]</scope>
    <source>
        <strain evidence="8 9">MAHUQ-52</strain>
    </source>
</reference>
<dbReference type="Proteomes" id="UP001198701">
    <property type="component" value="Unassembled WGS sequence"/>
</dbReference>
<keyword evidence="5" id="KW-0998">Cell outer membrane</keyword>
<dbReference type="PANTHER" id="PTHR30026">
    <property type="entry name" value="OUTER MEMBRANE PROTEIN TOLC"/>
    <property type="match status" value="1"/>
</dbReference>
<evidence type="ECO:0000256" key="4">
    <source>
        <dbReference type="ARBA" id="ARBA00023136"/>
    </source>
</evidence>
<evidence type="ECO:0000313" key="8">
    <source>
        <dbReference type="EMBL" id="MCC6070812.1"/>
    </source>
</evidence>
<feature type="region of interest" description="Disordered" evidence="6">
    <location>
        <begin position="67"/>
        <end position="86"/>
    </location>
</feature>
<protein>
    <submittedName>
        <fullName evidence="8">TolC family protein</fullName>
    </submittedName>
</protein>
<feature type="compositionally biased region" description="Basic and acidic residues" evidence="6">
    <location>
        <begin position="75"/>
        <end position="86"/>
    </location>
</feature>
<dbReference type="InterPro" id="IPR051906">
    <property type="entry name" value="TolC-like"/>
</dbReference>
<proteinExistence type="predicted"/>
<comment type="caution">
    <text evidence="8">The sequence shown here is derived from an EMBL/GenBank/DDBJ whole genome shotgun (WGS) entry which is preliminary data.</text>
</comment>
<feature type="signal peptide" evidence="7">
    <location>
        <begin position="1"/>
        <end position="23"/>
    </location>
</feature>
<feature type="chain" id="PRO_5046859616" evidence="7">
    <location>
        <begin position="24"/>
        <end position="402"/>
    </location>
</feature>
<dbReference type="Gene3D" id="1.20.1600.10">
    <property type="entry name" value="Outer membrane efflux proteins (OEP)"/>
    <property type="match status" value="1"/>
</dbReference>
<dbReference type="PANTHER" id="PTHR30026:SF20">
    <property type="entry name" value="OUTER MEMBRANE PROTEIN TOLC"/>
    <property type="match status" value="1"/>
</dbReference>
<evidence type="ECO:0000313" key="9">
    <source>
        <dbReference type="Proteomes" id="UP001198701"/>
    </source>
</evidence>
<evidence type="ECO:0000256" key="1">
    <source>
        <dbReference type="ARBA" id="ARBA00004442"/>
    </source>
</evidence>
<evidence type="ECO:0000256" key="5">
    <source>
        <dbReference type="ARBA" id="ARBA00023237"/>
    </source>
</evidence>
<dbReference type="SUPFAM" id="SSF56954">
    <property type="entry name" value="Outer membrane efflux proteins (OEP)"/>
    <property type="match status" value="1"/>
</dbReference>
<accession>A0ABS8ISL3</accession>
<organism evidence="8 9">
    <name type="scientific">Massilia agrisoli</name>
    <dbReference type="NCBI Taxonomy" id="2892444"/>
    <lineage>
        <taxon>Bacteria</taxon>
        <taxon>Pseudomonadati</taxon>
        <taxon>Pseudomonadota</taxon>
        <taxon>Betaproteobacteria</taxon>
        <taxon>Burkholderiales</taxon>
        <taxon>Oxalobacteraceae</taxon>
        <taxon>Telluria group</taxon>
        <taxon>Massilia</taxon>
    </lineage>
</organism>
<evidence type="ECO:0000256" key="3">
    <source>
        <dbReference type="ARBA" id="ARBA00022692"/>
    </source>
</evidence>
<dbReference type="EMBL" id="JAJHPV010000012">
    <property type="protein sequence ID" value="MCC6070812.1"/>
    <property type="molecule type" value="Genomic_DNA"/>
</dbReference>
<keyword evidence="3" id="KW-0812">Transmembrane</keyword>
<keyword evidence="9" id="KW-1185">Reference proteome</keyword>
<evidence type="ECO:0000256" key="2">
    <source>
        <dbReference type="ARBA" id="ARBA00022452"/>
    </source>
</evidence>
<keyword evidence="7" id="KW-0732">Signal</keyword>
<keyword evidence="2" id="KW-1134">Transmembrane beta strand</keyword>
<dbReference type="RefSeq" id="WP_229431737.1">
    <property type="nucleotide sequence ID" value="NZ_JAJHPV010000012.1"/>
</dbReference>
<keyword evidence="4" id="KW-0472">Membrane</keyword>
<sequence>MRARRLSLYIAGAAIVLPCLASAAPPANLKTVVEHAWSRSAEVRTLEARQEEAAAARSTAQSWIAGNPTVGLAQRNDRSPSLRDQRESELSVSAPFWLPGQKSARQAWAARSTDEVAAQLLQARLAVAGEVRIRFWEAAAAREVLAEKDDHLHHLEQFADEVQSRVKAGDLARSDGLLAQQEVHAAVVALAMARSQAAQALARYQVLTGTAELPPLEPEPLREPADGVNARLAAARATESRALAGLRLAEATRSESPSLAVSLRHETENNLAEPNRSIGIALQFPIGSKARNRPAESLAQTQLATAAAEAAQAAATVASDAALAREQVAHAEAALAAATSRAAAMHEHKALLEKSFRLGESSLAEVLRSNALSHEADVAVRQQRVALGAAHAQLNQARGLLP</sequence>
<comment type="subcellular location">
    <subcellularLocation>
        <location evidence="1">Cell outer membrane</location>
    </subcellularLocation>
</comment>
<evidence type="ECO:0000256" key="6">
    <source>
        <dbReference type="SAM" id="MobiDB-lite"/>
    </source>
</evidence>
<name>A0ABS8ISL3_9BURK</name>